<evidence type="ECO:0000313" key="1">
    <source>
        <dbReference type="EMBL" id="MBC5736332.1"/>
    </source>
</evidence>
<sequence>MSTITIINKTVSIFVSVFVQGATNDLPYCLFYRDSETNKQIFQLLMDRQS</sequence>
<dbReference type="RefSeq" id="WP_186918661.1">
    <property type="nucleotide sequence ID" value="NZ_JACOPQ010000003.1"/>
</dbReference>
<dbReference type="AlphaFoldDB" id="A0A8J6JJC6"/>
<gene>
    <name evidence="1" type="ORF">H8S62_04830</name>
</gene>
<name>A0A8J6JJC6_9FIRM</name>
<dbReference type="Proteomes" id="UP000607645">
    <property type="component" value="Unassembled WGS sequence"/>
</dbReference>
<evidence type="ECO:0000313" key="2">
    <source>
        <dbReference type="Proteomes" id="UP000607645"/>
    </source>
</evidence>
<proteinExistence type="predicted"/>
<keyword evidence="2" id="KW-1185">Reference proteome</keyword>
<protein>
    <submittedName>
        <fullName evidence="1">Uncharacterized protein</fullName>
    </submittedName>
</protein>
<comment type="caution">
    <text evidence="1">The sequence shown here is derived from an EMBL/GenBank/DDBJ whole genome shotgun (WGS) entry which is preliminary data.</text>
</comment>
<organism evidence="1 2">
    <name type="scientific">Lawsonibacter faecis</name>
    <dbReference type="NCBI Taxonomy" id="2763052"/>
    <lineage>
        <taxon>Bacteria</taxon>
        <taxon>Bacillati</taxon>
        <taxon>Bacillota</taxon>
        <taxon>Clostridia</taxon>
        <taxon>Eubacteriales</taxon>
        <taxon>Oscillospiraceae</taxon>
        <taxon>Lawsonibacter</taxon>
    </lineage>
</organism>
<reference evidence="1" key="1">
    <citation type="submission" date="2020-08" db="EMBL/GenBank/DDBJ databases">
        <title>Genome public.</title>
        <authorList>
            <person name="Liu C."/>
            <person name="Sun Q."/>
        </authorList>
    </citation>
    <scope>NUCLEOTIDE SEQUENCE</scope>
    <source>
        <strain evidence="1">NSJ-52</strain>
    </source>
</reference>
<dbReference type="EMBL" id="JACOPQ010000003">
    <property type="protein sequence ID" value="MBC5736332.1"/>
    <property type="molecule type" value="Genomic_DNA"/>
</dbReference>
<accession>A0A8J6JJC6</accession>